<dbReference type="PRINTS" id="PR00728">
    <property type="entry name" value="SIGNALPTASE"/>
</dbReference>
<keyword evidence="4 6" id="KW-0472">Membrane</keyword>
<feature type="transmembrane region" description="Helical" evidence="6">
    <location>
        <begin position="7"/>
        <end position="29"/>
    </location>
</feature>
<evidence type="ECO:0000256" key="4">
    <source>
        <dbReference type="ARBA" id="ARBA00023136"/>
    </source>
</evidence>
<dbReference type="CDD" id="cd06530">
    <property type="entry name" value="S26_SPase_I"/>
    <property type="match status" value="1"/>
</dbReference>
<sequence length="190" mass="20580">MKTVFKWLNRIVSTILIALLVAVAGLVVVTKIQGGTPEVAGYQLKTVLSGSMEPEIQTGSVIAVKTLQEQEKNDLKVGDVITFMEKENKLVTHRILEVKQTVDGSLYTTKGDNNNGPDREAVLAANVVASYEGFTVPYIGYIASFAQSPNGALAFLVLPGILMVGYSLITITLAIRRINMQKESEHADAK</sequence>
<evidence type="ECO:0000313" key="7">
    <source>
        <dbReference type="EMBL" id="GGN53575.1"/>
    </source>
</evidence>
<dbReference type="PANTHER" id="PTHR10806:SF6">
    <property type="entry name" value="SIGNAL PEPTIDASE COMPLEX CATALYTIC SUBUNIT SEC11"/>
    <property type="match status" value="1"/>
</dbReference>
<dbReference type="NCBIfam" id="TIGR02228">
    <property type="entry name" value="sigpep_I_arch"/>
    <property type="match status" value="1"/>
</dbReference>
<dbReference type="GO" id="GO:0009003">
    <property type="term" value="F:signal peptidase activity"/>
    <property type="evidence" value="ECO:0007669"/>
    <property type="project" value="UniProtKB-EC"/>
</dbReference>
<feature type="transmembrane region" description="Helical" evidence="6">
    <location>
        <begin position="152"/>
        <end position="175"/>
    </location>
</feature>
<dbReference type="EC" id="3.4.21.89" evidence="5"/>
<dbReference type="NCBIfam" id="NF046067">
    <property type="entry name" value="SigPepSipWBacil"/>
    <property type="match status" value="1"/>
</dbReference>
<evidence type="ECO:0000256" key="6">
    <source>
        <dbReference type="SAM" id="Phobius"/>
    </source>
</evidence>
<dbReference type="InterPro" id="IPR001733">
    <property type="entry name" value="Peptidase_S26B"/>
</dbReference>
<accession>A0A917XUZ2</accession>
<dbReference type="InterPro" id="IPR036286">
    <property type="entry name" value="LexA/Signal_pep-like_sf"/>
</dbReference>
<organism evidence="7 8">
    <name type="scientific">Oceanobacillus indicireducens</name>
    <dbReference type="NCBI Taxonomy" id="1004261"/>
    <lineage>
        <taxon>Bacteria</taxon>
        <taxon>Bacillati</taxon>
        <taxon>Bacillota</taxon>
        <taxon>Bacilli</taxon>
        <taxon>Bacillales</taxon>
        <taxon>Bacillaceae</taxon>
        <taxon>Oceanobacillus</taxon>
    </lineage>
</organism>
<dbReference type="Proteomes" id="UP000624041">
    <property type="component" value="Unassembled WGS sequence"/>
</dbReference>
<dbReference type="GO" id="GO:0004252">
    <property type="term" value="F:serine-type endopeptidase activity"/>
    <property type="evidence" value="ECO:0007669"/>
    <property type="project" value="UniProtKB-UniRule"/>
</dbReference>
<evidence type="ECO:0000256" key="3">
    <source>
        <dbReference type="ARBA" id="ARBA00022989"/>
    </source>
</evidence>
<reference evidence="7" key="1">
    <citation type="journal article" date="2014" name="Int. J. Syst. Evol. Microbiol.">
        <title>Complete genome sequence of Corynebacterium casei LMG S-19264T (=DSM 44701T), isolated from a smear-ripened cheese.</title>
        <authorList>
            <consortium name="US DOE Joint Genome Institute (JGI-PGF)"/>
            <person name="Walter F."/>
            <person name="Albersmeier A."/>
            <person name="Kalinowski J."/>
            <person name="Ruckert C."/>
        </authorList>
    </citation>
    <scope>NUCLEOTIDE SEQUENCE</scope>
    <source>
        <strain evidence="7">JCM 17251</strain>
    </source>
</reference>
<reference evidence="7" key="2">
    <citation type="submission" date="2020-09" db="EMBL/GenBank/DDBJ databases">
        <authorList>
            <person name="Sun Q."/>
            <person name="Ohkuma M."/>
        </authorList>
    </citation>
    <scope>NUCLEOTIDE SEQUENCE</scope>
    <source>
        <strain evidence="7">JCM 17251</strain>
    </source>
</reference>
<keyword evidence="8" id="KW-1185">Reference proteome</keyword>
<dbReference type="GO" id="GO:0006465">
    <property type="term" value="P:signal peptide processing"/>
    <property type="evidence" value="ECO:0007669"/>
    <property type="project" value="UniProtKB-UniRule"/>
</dbReference>
<name>A0A917XUZ2_9BACI</name>
<evidence type="ECO:0000256" key="2">
    <source>
        <dbReference type="ARBA" id="ARBA00022692"/>
    </source>
</evidence>
<dbReference type="GO" id="GO:0016020">
    <property type="term" value="C:membrane"/>
    <property type="evidence" value="ECO:0007669"/>
    <property type="project" value="UniProtKB-SubCell"/>
</dbReference>
<comment type="caution">
    <text evidence="7">The sequence shown here is derived from an EMBL/GenBank/DDBJ whole genome shotgun (WGS) entry which is preliminary data.</text>
</comment>
<proteinExistence type="predicted"/>
<protein>
    <recommendedName>
        <fullName evidence="5">Signal peptidase I</fullName>
        <ecNumber evidence="5">3.4.21.89</ecNumber>
    </recommendedName>
</protein>
<keyword evidence="3 6" id="KW-1133">Transmembrane helix</keyword>
<dbReference type="Gene3D" id="2.10.109.10">
    <property type="entry name" value="Umud Fragment, subunit A"/>
    <property type="match status" value="1"/>
</dbReference>
<evidence type="ECO:0000256" key="1">
    <source>
        <dbReference type="ARBA" id="ARBA00004370"/>
    </source>
</evidence>
<dbReference type="PANTHER" id="PTHR10806">
    <property type="entry name" value="SIGNAL PEPTIDASE COMPLEX CATALYTIC SUBUNIT SEC11"/>
    <property type="match status" value="1"/>
</dbReference>
<keyword evidence="2 6" id="KW-0812">Transmembrane</keyword>
<comment type="subcellular location">
    <subcellularLocation>
        <location evidence="1">Membrane</location>
    </subcellularLocation>
</comment>
<evidence type="ECO:0000313" key="8">
    <source>
        <dbReference type="Proteomes" id="UP000624041"/>
    </source>
</evidence>
<dbReference type="AlphaFoldDB" id="A0A917XUZ2"/>
<evidence type="ECO:0000256" key="5">
    <source>
        <dbReference type="NCBIfam" id="TIGR02228"/>
    </source>
</evidence>
<gene>
    <name evidence="7" type="primary">sigW</name>
    <name evidence="7" type="ORF">GCM10007971_10190</name>
</gene>
<dbReference type="SUPFAM" id="SSF51306">
    <property type="entry name" value="LexA/Signal peptidase"/>
    <property type="match status" value="1"/>
</dbReference>
<dbReference type="EMBL" id="BMOS01000005">
    <property type="protein sequence ID" value="GGN53575.1"/>
    <property type="molecule type" value="Genomic_DNA"/>
</dbReference>
<dbReference type="InterPro" id="IPR019533">
    <property type="entry name" value="Peptidase_S26"/>
</dbReference>
<dbReference type="RefSeq" id="WP_188856340.1">
    <property type="nucleotide sequence ID" value="NZ_BMOS01000005.1"/>
</dbReference>